<sequence length="572" mass="63809">MPNTIKKRWKTFPKISADANVKLKDYPPVFRQILFNRGITDWDSAQAFLKAEQPIFSPEPLLDIDKAIDLIAEMGTQHKRIVIFGDYDVDGVTSTVVLVQLLQKVGMNVEMYIPNRFEEGYGFSMDALTEVLQLNPDLIITVDCGVRSIREVRAAEEQGVHMIITDHHQPLEELPPADAVICPRRPGDPYPNKNLAGVGIAYKLAQRYLERFPLEGEEPRQWLDLVALGTVADLAPLSGENRVMVRQGLEVMRAGPRPGILALANVSRVPIEEVNAQHIGFMLGPRLNAAGRLSSARKAYDLLMATETREAGELALSLDAENQSRRLITREIQESVEESYDFSSDQWLILCADESYNEGVIGLAASKLAESYYRPSVIGVKKEEVIRASCRSIPELNITSALDECMDLLVQHGGHAMAAGLTVRKENLPALKNRLSAIIARELAEVELAPMLEAEMEINLSDLHPSLFKYLNELEPTGVKNPSPLFIARDVEIRKIWAVGKTQDHLKLTLADPRYHQDRQLHSPVIVDAIAFQFGALANELNAGDHIDIAFAYEINTFNGNQTVQLNIRDIQ</sequence>
<feature type="domain" description="DDH" evidence="6">
    <location>
        <begin position="80"/>
        <end position="230"/>
    </location>
</feature>
<evidence type="ECO:0000313" key="9">
    <source>
        <dbReference type="EMBL" id="REG11203.1"/>
    </source>
</evidence>
<dbReference type="InterPro" id="IPR001667">
    <property type="entry name" value="DDH_dom"/>
</dbReference>
<dbReference type="Pfam" id="PF02272">
    <property type="entry name" value="DHHA1"/>
    <property type="match status" value="1"/>
</dbReference>
<name>A0A347ZSF1_9CHLR</name>
<feature type="domain" description="DHHA1" evidence="7">
    <location>
        <begin position="348"/>
        <end position="440"/>
    </location>
</feature>
<dbReference type="InterPro" id="IPR051673">
    <property type="entry name" value="SSDNA_exonuclease_RecJ"/>
</dbReference>
<dbReference type="InterPro" id="IPR004610">
    <property type="entry name" value="RecJ"/>
</dbReference>
<comment type="caution">
    <text evidence="9">The sequence shown here is derived from an EMBL/GenBank/DDBJ whole genome shotgun (WGS) entry which is preliminary data.</text>
</comment>
<keyword evidence="10" id="KW-1185">Reference proteome</keyword>
<evidence type="ECO:0000256" key="2">
    <source>
        <dbReference type="ARBA" id="ARBA00019841"/>
    </source>
</evidence>
<evidence type="ECO:0000256" key="1">
    <source>
        <dbReference type="ARBA" id="ARBA00005915"/>
    </source>
</evidence>
<feature type="domain" description="RecJ OB" evidence="8">
    <location>
        <begin position="455"/>
        <end position="570"/>
    </location>
</feature>
<dbReference type="GO" id="GO:0006281">
    <property type="term" value="P:DNA repair"/>
    <property type="evidence" value="ECO:0007669"/>
    <property type="project" value="InterPro"/>
</dbReference>
<evidence type="ECO:0000259" key="6">
    <source>
        <dbReference type="Pfam" id="PF01368"/>
    </source>
</evidence>
<dbReference type="EMBL" id="QUMS01000001">
    <property type="protein sequence ID" value="REG11203.1"/>
    <property type="molecule type" value="Genomic_DNA"/>
</dbReference>
<dbReference type="Pfam" id="PF17768">
    <property type="entry name" value="RecJ_OB"/>
    <property type="match status" value="1"/>
</dbReference>
<keyword evidence="3" id="KW-0540">Nuclease</keyword>
<proteinExistence type="inferred from homology"/>
<dbReference type="PANTHER" id="PTHR30255">
    <property type="entry name" value="SINGLE-STRANDED-DNA-SPECIFIC EXONUCLEASE RECJ"/>
    <property type="match status" value="1"/>
</dbReference>
<evidence type="ECO:0000259" key="8">
    <source>
        <dbReference type="Pfam" id="PF17768"/>
    </source>
</evidence>
<evidence type="ECO:0000256" key="5">
    <source>
        <dbReference type="ARBA" id="ARBA00022839"/>
    </source>
</evidence>
<dbReference type="Proteomes" id="UP000256388">
    <property type="component" value="Unassembled WGS sequence"/>
</dbReference>
<evidence type="ECO:0000256" key="3">
    <source>
        <dbReference type="ARBA" id="ARBA00022722"/>
    </source>
</evidence>
<dbReference type="GO" id="GO:0008409">
    <property type="term" value="F:5'-3' exonuclease activity"/>
    <property type="evidence" value="ECO:0007669"/>
    <property type="project" value="InterPro"/>
</dbReference>
<dbReference type="InterPro" id="IPR038763">
    <property type="entry name" value="DHH_sf"/>
</dbReference>
<gene>
    <name evidence="9" type="ORF">DFR64_1080</name>
</gene>
<dbReference type="Pfam" id="PF01368">
    <property type="entry name" value="DHH"/>
    <property type="match status" value="1"/>
</dbReference>
<keyword evidence="5 9" id="KW-0269">Exonuclease</keyword>
<dbReference type="GO" id="GO:0006310">
    <property type="term" value="P:DNA recombination"/>
    <property type="evidence" value="ECO:0007669"/>
    <property type="project" value="InterPro"/>
</dbReference>
<reference evidence="9 10" key="1">
    <citation type="submission" date="2018-08" db="EMBL/GenBank/DDBJ databases">
        <title>Genomic Encyclopedia of Type Strains, Phase IV (KMG-IV): sequencing the most valuable type-strain genomes for metagenomic binning, comparative biology and taxonomic classification.</title>
        <authorList>
            <person name="Goeker M."/>
        </authorList>
    </citation>
    <scope>NUCLEOTIDE SEQUENCE [LARGE SCALE GENOMIC DNA]</scope>
    <source>
        <strain evidence="9 10">DSM 23923</strain>
    </source>
</reference>
<accession>A0A347ZSF1</accession>
<dbReference type="SUPFAM" id="SSF64182">
    <property type="entry name" value="DHH phosphoesterases"/>
    <property type="match status" value="1"/>
</dbReference>
<dbReference type="Gene3D" id="2.40.50.460">
    <property type="match status" value="1"/>
</dbReference>
<evidence type="ECO:0000256" key="4">
    <source>
        <dbReference type="ARBA" id="ARBA00022801"/>
    </source>
</evidence>
<protein>
    <recommendedName>
        <fullName evidence="2">Single-stranded-DNA-specific exonuclease RecJ</fullName>
    </recommendedName>
</protein>
<dbReference type="InterPro" id="IPR003156">
    <property type="entry name" value="DHHA1_dom"/>
</dbReference>
<comment type="similarity">
    <text evidence="1">Belongs to the RecJ family.</text>
</comment>
<dbReference type="NCBIfam" id="TIGR00644">
    <property type="entry name" value="recJ"/>
    <property type="match status" value="1"/>
</dbReference>
<dbReference type="PANTHER" id="PTHR30255:SF2">
    <property type="entry name" value="SINGLE-STRANDED-DNA-SPECIFIC EXONUCLEASE RECJ"/>
    <property type="match status" value="1"/>
</dbReference>
<evidence type="ECO:0000313" key="10">
    <source>
        <dbReference type="Proteomes" id="UP000256388"/>
    </source>
</evidence>
<organism evidence="9 10">
    <name type="scientific">Pelolinea submarina</name>
    <dbReference type="NCBI Taxonomy" id="913107"/>
    <lineage>
        <taxon>Bacteria</taxon>
        <taxon>Bacillati</taxon>
        <taxon>Chloroflexota</taxon>
        <taxon>Anaerolineae</taxon>
        <taxon>Anaerolineales</taxon>
        <taxon>Anaerolineaceae</taxon>
        <taxon>Pelolinea</taxon>
    </lineage>
</organism>
<dbReference type="GO" id="GO:0003676">
    <property type="term" value="F:nucleic acid binding"/>
    <property type="evidence" value="ECO:0007669"/>
    <property type="project" value="InterPro"/>
</dbReference>
<dbReference type="AlphaFoldDB" id="A0A347ZSF1"/>
<keyword evidence="4" id="KW-0378">Hydrolase</keyword>
<dbReference type="Gene3D" id="3.90.1640.30">
    <property type="match status" value="1"/>
</dbReference>
<evidence type="ECO:0000259" key="7">
    <source>
        <dbReference type="Pfam" id="PF02272"/>
    </source>
</evidence>
<dbReference type="InterPro" id="IPR041122">
    <property type="entry name" value="RecJ_OB"/>
</dbReference>